<dbReference type="AlphaFoldDB" id="A0A8J3MYF8"/>
<organism evidence="1 2">
    <name type="scientific">Ktedonospora formicarum</name>
    <dbReference type="NCBI Taxonomy" id="2778364"/>
    <lineage>
        <taxon>Bacteria</taxon>
        <taxon>Bacillati</taxon>
        <taxon>Chloroflexota</taxon>
        <taxon>Ktedonobacteria</taxon>
        <taxon>Ktedonobacterales</taxon>
        <taxon>Ktedonobacteraceae</taxon>
        <taxon>Ktedonospora</taxon>
    </lineage>
</organism>
<dbReference type="Proteomes" id="UP000612362">
    <property type="component" value="Unassembled WGS sequence"/>
</dbReference>
<proteinExistence type="predicted"/>
<name>A0A8J3MYF8_9CHLR</name>
<dbReference type="RefSeq" id="WP_220199724.1">
    <property type="nucleotide sequence ID" value="NZ_BNJF01000009.1"/>
</dbReference>
<reference evidence="1" key="1">
    <citation type="submission" date="2020-10" db="EMBL/GenBank/DDBJ databases">
        <title>Taxonomic study of unclassified bacteria belonging to the class Ktedonobacteria.</title>
        <authorList>
            <person name="Yabe S."/>
            <person name="Wang C.M."/>
            <person name="Zheng Y."/>
            <person name="Sakai Y."/>
            <person name="Cavaletti L."/>
            <person name="Monciardini P."/>
            <person name="Donadio S."/>
        </authorList>
    </citation>
    <scope>NUCLEOTIDE SEQUENCE</scope>
    <source>
        <strain evidence="1">SOSP1-1</strain>
    </source>
</reference>
<gene>
    <name evidence="1" type="ORF">KSX_89210</name>
</gene>
<sequence length="113" mass="12721">MSDRQEVARYVRELAGSPLATQAATLLRLVSMPNIAEEEIKLLAQLLVESLTGNNAIEMLISALAPMWDNPQVEELVKQMIVAMPEDRAERLFQAMDARMPFGLRVLRARNRS</sequence>
<comment type="caution">
    <text evidence="1">The sequence shown here is derived from an EMBL/GenBank/DDBJ whole genome shotgun (WGS) entry which is preliminary data.</text>
</comment>
<dbReference type="EMBL" id="BNJF01000009">
    <property type="protein sequence ID" value="GHO50758.1"/>
    <property type="molecule type" value="Genomic_DNA"/>
</dbReference>
<protein>
    <submittedName>
        <fullName evidence="1">Uncharacterized protein</fullName>
    </submittedName>
</protein>
<accession>A0A8J3MYF8</accession>
<evidence type="ECO:0000313" key="1">
    <source>
        <dbReference type="EMBL" id="GHO50758.1"/>
    </source>
</evidence>
<evidence type="ECO:0000313" key="2">
    <source>
        <dbReference type="Proteomes" id="UP000612362"/>
    </source>
</evidence>
<keyword evidence="2" id="KW-1185">Reference proteome</keyword>